<dbReference type="InterPro" id="IPR007867">
    <property type="entry name" value="GMC_OxRtase_C"/>
</dbReference>
<dbReference type="EC" id="5.3.3.1" evidence="11"/>
<evidence type="ECO:0000256" key="9">
    <source>
        <dbReference type="ARBA" id="ARBA00023221"/>
    </source>
</evidence>
<evidence type="ECO:0000256" key="10">
    <source>
        <dbReference type="ARBA" id="ARBA00023235"/>
    </source>
</evidence>
<accession>A0A6N4UP41</accession>
<dbReference type="GO" id="GO:0016995">
    <property type="term" value="F:cholesterol oxidase activity"/>
    <property type="evidence" value="ECO:0007669"/>
    <property type="project" value="UniProtKB-EC"/>
</dbReference>
<dbReference type="PANTHER" id="PTHR47470:SF1">
    <property type="entry name" value="FAD-DEPENDENT OXIDOREDUCTASE 2 FAD BINDING DOMAIN-CONTAINING PROTEIN"/>
    <property type="match status" value="1"/>
</dbReference>
<evidence type="ECO:0000256" key="12">
    <source>
        <dbReference type="ARBA" id="ARBA00049645"/>
    </source>
</evidence>
<evidence type="ECO:0000256" key="14">
    <source>
        <dbReference type="ARBA" id="ARBA00049744"/>
    </source>
</evidence>
<comment type="pathway">
    <text evidence="12">Steroid metabolism; cholesterol degradation.</text>
</comment>
<dbReference type="InterPro" id="IPR052542">
    <property type="entry name" value="Cholesterol_Oxidase"/>
</dbReference>
<keyword evidence="7" id="KW-0443">Lipid metabolism</keyword>
<keyword evidence="5" id="KW-0274">FAD</keyword>
<keyword evidence="9" id="KW-0753">Steroid metabolism</keyword>
<protein>
    <recommendedName>
        <fullName evidence="14">Cholesterol oxidase</fullName>
        <ecNumber evidence="13">1.1.3.6</ecNumber>
        <ecNumber evidence="11">5.3.3.1</ecNumber>
    </recommendedName>
    <alternativeName>
        <fullName evidence="15">Cholesterol isomerase</fullName>
    </alternativeName>
</protein>
<evidence type="ECO:0000313" key="19">
    <source>
        <dbReference type="EMBL" id="BBX25685.1"/>
    </source>
</evidence>
<feature type="domain" description="Methyltransferase type 11" evidence="18">
    <location>
        <begin position="551"/>
        <end position="645"/>
    </location>
</feature>
<feature type="compositionally biased region" description="Basic and acidic residues" evidence="16">
    <location>
        <begin position="172"/>
        <end position="188"/>
    </location>
</feature>
<organism evidence="19 20">
    <name type="scientific">Mycolicibacterium alvei</name>
    <dbReference type="NCBI Taxonomy" id="67081"/>
    <lineage>
        <taxon>Bacteria</taxon>
        <taxon>Bacillati</taxon>
        <taxon>Actinomycetota</taxon>
        <taxon>Actinomycetes</taxon>
        <taxon>Mycobacteriales</taxon>
        <taxon>Mycobacteriaceae</taxon>
        <taxon>Mycolicibacterium</taxon>
    </lineage>
</organism>
<evidence type="ECO:0000256" key="5">
    <source>
        <dbReference type="ARBA" id="ARBA00022827"/>
    </source>
</evidence>
<dbReference type="GO" id="GO:0004769">
    <property type="term" value="F:steroid Delta-isomerase activity"/>
    <property type="evidence" value="ECO:0007669"/>
    <property type="project" value="UniProtKB-EC"/>
</dbReference>
<evidence type="ECO:0000256" key="16">
    <source>
        <dbReference type="SAM" id="MobiDB-lite"/>
    </source>
</evidence>
<dbReference type="InterPro" id="IPR036188">
    <property type="entry name" value="FAD/NAD-bd_sf"/>
</dbReference>
<feature type="compositionally biased region" description="Basic and acidic residues" evidence="16">
    <location>
        <begin position="491"/>
        <end position="506"/>
    </location>
</feature>
<proteinExistence type="inferred from homology"/>
<evidence type="ECO:0000256" key="4">
    <source>
        <dbReference type="ARBA" id="ARBA00022630"/>
    </source>
</evidence>
<reference evidence="19 20" key="1">
    <citation type="journal article" date="2019" name="Emerg. Microbes Infect.">
        <title>Comprehensive subspecies identification of 175 nontuberculous mycobacteria species based on 7547 genomic profiles.</title>
        <authorList>
            <person name="Matsumoto Y."/>
            <person name="Kinjo T."/>
            <person name="Motooka D."/>
            <person name="Nabeya D."/>
            <person name="Jung N."/>
            <person name="Uechi K."/>
            <person name="Horii T."/>
            <person name="Iida T."/>
            <person name="Fujita J."/>
            <person name="Nakamura S."/>
        </authorList>
    </citation>
    <scope>NUCLEOTIDE SEQUENCE [LARGE SCALE GENOMIC DNA]</scope>
    <source>
        <strain evidence="19 20">JCM 12272</strain>
    </source>
</reference>
<dbReference type="InterPro" id="IPR029063">
    <property type="entry name" value="SAM-dependent_MTases_sf"/>
</dbReference>
<dbReference type="EMBL" id="AP022565">
    <property type="protein sequence ID" value="BBX25685.1"/>
    <property type="molecule type" value="Genomic_DNA"/>
</dbReference>
<dbReference type="EC" id="1.1.3.6" evidence="13"/>
<evidence type="ECO:0000256" key="15">
    <source>
        <dbReference type="ARBA" id="ARBA00049778"/>
    </source>
</evidence>
<dbReference type="AlphaFoldDB" id="A0A6N4UP41"/>
<sequence>MIGSGFGGAIPAARLAEAGFDVTLLERGPWRDSVPVRSMGIGSRAPLPTGRHLFGGFLRSIRTPRGRITLNKRGFLEVYLSKGLKILSASNVGGGSHAYLALHMRPPEPGYWDAAGLSDADMERHYETLMSRMGTTVPGSAHRRNSIGSLVANSSVLSTDDDASALPMGLRLPEEPDAPRLISDDGLSRLESQPGRDGTFGSPGGGKTTLDAVYLYAAIRDHGLQVHDLTEAVLVRPAGPAVAGRWRVTARNLRSGRVQDHFADHVFVAAGTIGTLDLLLRSRQAPHGLNGMPRLGEKFFANGDLAFTCRLPDGRLTSPSIAVDGAVRCADGAHPLGEREWPLLIVSTLPTRDLPVPKFLKRRLRRNVIIAGMGKDRGGRVRLVDNSLVVDYEPSANPIYRDVTEAVAIVAAELGATVSDPGTPTTAHPMGGASLADSDDRGVVNLDGEVFGHPGLYVTDAAALPQPVGGPPSLTIGAWAEHVAARFIERNAPTGKRETPARKESTPEPTTINSWWGRHVVTRVVRDGCRRPALMAARDELLALAHGAVFELGCGDGINISLLDESRVTSYAAIDPSEELLFDARDVAAARRIPADIRWGVGEDVPFPDASFDTVITSYTLCSVRNPQEVLREIRRILRPGGVVLYLEHGLAPDPAVRRRQHLMDPISTRLLGNCHMSRSVSDSFQQAGFTIERMGAAYADGLPRYAGWLEWGVARPASDEPDMDGQAIQPAGHGSRSVPPTIEKTIEK</sequence>
<evidence type="ECO:0000259" key="17">
    <source>
        <dbReference type="Pfam" id="PF05199"/>
    </source>
</evidence>
<dbReference type="Proteomes" id="UP000466906">
    <property type="component" value="Chromosome"/>
</dbReference>
<dbReference type="RefSeq" id="WP_264032933.1">
    <property type="nucleotide sequence ID" value="NZ_JACKTN010000036.1"/>
</dbReference>
<dbReference type="GO" id="GO:0008757">
    <property type="term" value="F:S-adenosylmethionine-dependent methyltransferase activity"/>
    <property type="evidence" value="ECO:0007669"/>
    <property type="project" value="InterPro"/>
</dbReference>
<dbReference type="Pfam" id="PF08241">
    <property type="entry name" value="Methyltransf_11"/>
    <property type="match status" value="1"/>
</dbReference>
<evidence type="ECO:0000256" key="13">
    <source>
        <dbReference type="ARBA" id="ARBA00049723"/>
    </source>
</evidence>
<dbReference type="SUPFAM" id="SSF53335">
    <property type="entry name" value="S-adenosyl-L-methionine-dependent methyltransferases"/>
    <property type="match status" value="1"/>
</dbReference>
<dbReference type="SUPFAM" id="SSF51905">
    <property type="entry name" value="FAD/NAD(P)-binding domain"/>
    <property type="match status" value="1"/>
</dbReference>
<keyword evidence="10" id="KW-0413">Isomerase</keyword>
<evidence type="ECO:0000256" key="6">
    <source>
        <dbReference type="ARBA" id="ARBA00023002"/>
    </source>
</evidence>
<evidence type="ECO:0000256" key="8">
    <source>
        <dbReference type="ARBA" id="ARBA00023166"/>
    </source>
</evidence>
<gene>
    <name evidence="19" type="ORF">MALV_08100</name>
</gene>
<feature type="region of interest" description="Disordered" evidence="16">
    <location>
        <begin position="719"/>
        <end position="749"/>
    </location>
</feature>
<dbReference type="KEGG" id="malv:MALV_08100"/>
<keyword evidence="3" id="KW-0153">Cholesterol metabolism</keyword>
<dbReference type="Pfam" id="PF05199">
    <property type="entry name" value="GMC_oxred_C"/>
    <property type="match status" value="1"/>
</dbReference>
<evidence type="ECO:0000256" key="2">
    <source>
        <dbReference type="ARBA" id="ARBA00010790"/>
    </source>
</evidence>
<dbReference type="Gene3D" id="3.50.50.60">
    <property type="entry name" value="FAD/NAD(P)-binding domain"/>
    <property type="match status" value="1"/>
</dbReference>
<comment type="similarity">
    <text evidence="2">Belongs to the GMC oxidoreductase family.</text>
</comment>
<keyword evidence="20" id="KW-1185">Reference proteome</keyword>
<evidence type="ECO:0000259" key="18">
    <source>
        <dbReference type="Pfam" id="PF08241"/>
    </source>
</evidence>
<dbReference type="PANTHER" id="PTHR47470">
    <property type="entry name" value="CHOLESTEROL OXIDASE"/>
    <property type="match status" value="1"/>
</dbReference>
<feature type="region of interest" description="Disordered" evidence="16">
    <location>
        <begin position="491"/>
        <end position="510"/>
    </location>
</feature>
<dbReference type="Gene3D" id="3.30.410.10">
    <property type="entry name" value="Cholesterol Oxidase, domain 2"/>
    <property type="match status" value="1"/>
</dbReference>
<dbReference type="InterPro" id="IPR013216">
    <property type="entry name" value="Methyltransf_11"/>
</dbReference>
<evidence type="ECO:0000313" key="20">
    <source>
        <dbReference type="Proteomes" id="UP000466906"/>
    </source>
</evidence>
<feature type="region of interest" description="Disordered" evidence="16">
    <location>
        <begin position="170"/>
        <end position="204"/>
    </location>
</feature>
<keyword evidence="8" id="KW-1207">Sterol metabolism</keyword>
<feature type="domain" description="Glucose-methanol-choline oxidoreductase C-terminal" evidence="17">
    <location>
        <begin position="414"/>
        <end position="479"/>
    </location>
</feature>
<keyword evidence="4" id="KW-0285">Flavoprotein</keyword>
<dbReference type="CDD" id="cd02440">
    <property type="entry name" value="AdoMet_MTases"/>
    <property type="match status" value="1"/>
</dbReference>
<dbReference type="GO" id="GO:0008203">
    <property type="term" value="P:cholesterol metabolic process"/>
    <property type="evidence" value="ECO:0007669"/>
    <property type="project" value="UniProtKB-KW"/>
</dbReference>
<comment type="cofactor">
    <cofactor evidence="1">
        <name>FAD</name>
        <dbReference type="ChEBI" id="CHEBI:57692"/>
    </cofactor>
</comment>
<dbReference type="Gene3D" id="3.40.50.150">
    <property type="entry name" value="Vaccinia Virus protein VP39"/>
    <property type="match status" value="1"/>
</dbReference>
<keyword evidence="6" id="KW-0560">Oxidoreductase</keyword>
<evidence type="ECO:0000256" key="7">
    <source>
        <dbReference type="ARBA" id="ARBA00023098"/>
    </source>
</evidence>
<evidence type="ECO:0000256" key="3">
    <source>
        <dbReference type="ARBA" id="ARBA00022548"/>
    </source>
</evidence>
<evidence type="ECO:0000256" key="1">
    <source>
        <dbReference type="ARBA" id="ARBA00001974"/>
    </source>
</evidence>
<evidence type="ECO:0000256" key="11">
    <source>
        <dbReference type="ARBA" id="ARBA00038856"/>
    </source>
</evidence>
<name>A0A6N4UP41_9MYCO</name>